<dbReference type="SUPFAM" id="SSF161098">
    <property type="entry name" value="MetI-like"/>
    <property type="match status" value="1"/>
</dbReference>
<dbReference type="InterPro" id="IPR010065">
    <property type="entry name" value="AA_ABC_transptr_permease_3TM"/>
</dbReference>
<keyword evidence="3" id="KW-1003">Cell membrane</keyword>
<feature type="domain" description="ABC transmembrane type-1" evidence="8">
    <location>
        <begin position="19"/>
        <end position="220"/>
    </location>
</feature>
<dbReference type="CDD" id="cd06261">
    <property type="entry name" value="TM_PBP2"/>
    <property type="match status" value="1"/>
</dbReference>
<keyword evidence="2 7" id="KW-0813">Transport</keyword>
<evidence type="ECO:0000259" key="8">
    <source>
        <dbReference type="PROSITE" id="PS50928"/>
    </source>
</evidence>
<evidence type="ECO:0000256" key="4">
    <source>
        <dbReference type="ARBA" id="ARBA00022692"/>
    </source>
</evidence>
<dbReference type="Gene3D" id="1.10.3720.10">
    <property type="entry name" value="MetI-like"/>
    <property type="match status" value="1"/>
</dbReference>
<gene>
    <name evidence="9" type="ORF">SAMN05421852_12127</name>
</gene>
<evidence type="ECO:0000256" key="3">
    <source>
        <dbReference type="ARBA" id="ARBA00022475"/>
    </source>
</evidence>
<dbReference type="PROSITE" id="PS50928">
    <property type="entry name" value="ABC_TM1"/>
    <property type="match status" value="1"/>
</dbReference>
<dbReference type="GO" id="GO:0022857">
    <property type="term" value="F:transmembrane transporter activity"/>
    <property type="evidence" value="ECO:0007669"/>
    <property type="project" value="InterPro"/>
</dbReference>
<keyword evidence="5 7" id="KW-1133">Transmembrane helix</keyword>
<reference evidence="9 10" key="1">
    <citation type="submission" date="2016-10" db="EMBL/GenBank/DDBJ databases">
        <authorList>
            <person name="de Groot N.N."/>
        </authorList>
    </citation>
    <scope>NUCLEOTIDE SEQUENCE [LARGE SCALE GENOMIC DNA]</scope>
    <source>
        <strain evidence="9 10">DSM 44778</strain>
    </source>
</reference>
<sequence>MNIDFRFIVTAFFEIMKALPLTLVITTVPLLIGFAIGIGTALIRLYKVKVIYKIADFYVSFLRGTPLILHIYIVYLGLPLLFDVLAEKWGWSIRSNSIPLIVFVFVAFSLNAGAYMSEIIRSGILAVNKGEIEAAYSIGMTTSQAMKRIVLPQALMISLPNLCNMFVGLLHGSSLAFSISLMELNGKANVVASTNWKFLESFIAAAVIYWGMTILAEKVTAILEKRLRMFIKGGVA</sequence>
<evidence type="ECO:0000313" key="10">
    <source>
        <dbReference type="Proteomes" id="UP000199545"/>
    </source>
</evidence>
<dbReference type="STRING" id="46223.SAMN05421852_12127"/>
<dbReference type="RefSeq" id="WP_093231362.1">
    <property type="nucleotide sequence ID" value="NZ_FORR01000021.1"/>
</dbReference>
<dbReference type="GO" id="GO:0006865">
    <property type="term" value="P:amino acid transport"/>
    <property type="evidence" value="ECO:0007669"/>
    <property type="project" value="TreeGrafter"/>
</dbReference>
<keyword evidence="6 7" id="KW-0472">Membrane</keyword>
<dbReference type="NCBIfam" id="TIGR01726">
    <property type="entry name" value="HEQRo_perm_3TM"/>
    <property type="match status" value="1"/>
</dbReference>
<name>A0A1I3U271_9BACL</name>
<comment type="similarity">
    <text evidence="7">Belongs to the binding-protein-dependent transport system permease family.</text>
</comment>
<evidence type="ECO:0000256" key="5">
    <source>
        <dbReference type="ARBA" id="ARBA00022989"/>
    </source>
</evidence>
<feature type="transmembrane region" description="Helical" evidence="7">
    <location>
        <begin position="202"/>
        <end position="223"/>
    </location>
</feature>
<evidence type="ECO:0000256" key="1">
    <source>
        <dbReference type="ARBA" id="ARBA00004651"/>
    </source>
</evidence>
<evidence type="ECO:0000256" key="6">
    <source>
        <dbReference type="ARBA" id="ARBA00023136"/>
    </source>
</evidence>
<dbReference type="OrthoDB" id="9805999at2"/>
<feature type="transmembrane region" description="Helical" evidence="7">
    <location>
        <begin position="67"/>
        <end position="86"/>
    </location>
</feature>
<dbReference type="Proteomes" id="UP000199545">
    <property type="component" value="Unassembled WGS sequence"/>
</dbReference>
<accession>A0A1I3U271</accession>
<dbReference type="InterPro" id="IPR043429">
    <property type="entry name" value="ArtM/GltK/GlnP/TcyL/YhdX-like"/>
</dbReference>
<evidence type="ECO:0000256" key="2">
    <source>
        <dbReference type="ARBA" id="ARBA00022448"/>
    </source>
</evidence>
<comment type="subcellular location">
    <subcellularLocation>
        <location evidence="1 7">Cell membrane</location>
        <topology evidence="1 7">Multi-pass membrane protein</topology>
    </subcellularLocation>
</comment>
<dbReference type="GO" id="GO:0043190">
    <property type="term" value="C:ATP-binding cassette (ABC) transporter complex"/>
    <property type="evidence" value="ECO:0007669"/>
    <property type="project" value="InterPro"/>
</dbReference>
<feature type="transmembrane region" description="Helical" evidence="7">
    <location>
        <begin position="20"/>
        <end position="46"/>
    </location>
</feature>
<evidence type="ECO:0000313" key="9">
    <source>
        <dbReference type="EMBL" id="SFJ77070.1"/>
    </source>
</evidence>
<dbReference type="InterPro" id="IPR035906">
    <property type="entry name" value="MetI-like_sf"/>
</dbReference>
<dbReference type="Pfam" id="PF00528">
    <property type="entry name" value="BPD_transp_1"/>
    <property type="match status" value="1"/>
</dbReference>
<dbReference type="AlphaFoldDB" id="A0A1I3U271"/>
<dbReference type="PANTHER" id="PTHR30614">
    <property type="entry name" value="MEMBRANE COMPONENT OF AMINO ACID ABC TRANSPORTER"/>
    <property type="match status" value="1"/>
</dbReference>
<keyword evidence="4 7" id="KW-0812">Transmembrane</keyword>
<feature type="transmembrane region" description="Helical" evidence="7">
    <location>
        <begin position="98"/>
        <end position="116"/>
    </location>
</feature>
<organism evidence="9 10">
    <name type="scientific">Thermoflavimicrobium dichotomicum</name>
    <dbReference type="NCBI Taxonomy" id="46223"/>
    <lineage>
        <taxon>Bacteria</taxon>
        <taxon>Bacillati</taxon>
        <taxon>Bacillota</taxon>
        <taxon>Bacilli</taxon>
        <taxon>Bacillales</taxon>
        <taxon>Thermoactinomycetaceae</taxon>
        <taxon>Thermoflavimicrobium</taxon>
    </lineage>
</organism>
<keyword evidence="10" id="KW-1185">Reference proteome</keyword>
<proteinExistence type="inferred from homology"/>
<evidence type="ECO:0000256" key="7">
    <source>
        <dbReference type="RuleBase" id="RU363032"/>
    </source>
</evidence>
<dbReference type="EMBL" id="FORR01000021">
    <property type="protein sequence ID" value="SFJ77070.1"/>
    <property type="molecule type" value="Genomic_DNA"/>
</dbReference>
<dbReference type="PANTHER" id="PTHR30614:SF43">
    <property type="entry name" value="L-CYSTINE TRANSPORT SYSTEM PERMEASE PROTEIN TCYM"/>
    <property type="match status" value="1"/>
</dbReference>
<protein>
    <submittedName>
        <fullName evidence="9">L-cystine transport system permease protein</fullName>
    </submittedName>
</protein>
<dbReference type="InterPro" id="IPR000515">
    <property type="entry name" value="MetI-like"/>
</dbReference>